<dbReference type="EMBL" id="LCIH01000014">
    <property type="protein sequence ID" value="KKT51233.1"/>
    <property type="molecule type" value="Genomic_DNA"/>
</dbReference>
<dbReference type="Proteomes" id="UP000034006">
    <property type="component" value="Unassembled WGS sequence"/>
</dbReference>
<name>A0A0G1HX96_9BACT</name>
<protein>
    <submittedName>
        <fullName evidence="1">Uncharacterized protein</fullName>
    </submittedName>
</protein>
<sequence>MTQGIGNRPYNKFDNNITLDMFDPELGLKKLPKEVVHHVPEGENLSILSLKQFMKISNE</sequence>
<evidence type="ECO:0000313" key="1">
    <source>
        <dbReference type="EMBL" id="KKT51233.1"/>
    </source>
</evidence>
<dbReference type="AlphaFoldDB" id="A0A0G1HX96"/>
<reference evidence="1 2" key="1">
    <citation type="journal article" date="2015" name="Nature">
        <title>rRNA introns, odd ribosomes, and small enigmatic genomes across a large radiation of phyla.</title>
        <authorList>
            <person name="Brown C.T."/>
            <person name="Hug L.A."/>
            <person name="Thomas B.C."/>
            <person name="Sharon I."/>
            <person name="Castelle C.J."/>
            <person name="Singh A."/>
            <person name="Wilkins M.J."/>
            <person name="Williams K.H."/>
            <person name="Banfield J.F."/>
        </authorList>
    </citation>
    <scope>NUCLEOTIDE SEQUENCE [LARGE SCALE GENOMIC DNA]</scope>
</reference>
<accession>A0A0G1HX96</accession>
<proteinExistence type="predicted"/>
<organism evidence="1 2">
    <name type="scientific">Candidatus Collierbacteria bacterium GW2011_GWB2_44_22</name>
    <dbReference type="NCBI Taxonomy" id="1618387"/>
    <lineage>
        <taxon>Bacteria</taxon>
        <taxon>Candidatus Collieribacteriota</taxon>
    </lineage>
</organism>
<evidence type="ECO:0000313" key="2">
    <source>
        <dbReference type="Proteomes" id="UP000034006"/>
    </source>
</evidence>
<gene>
    <name evidence="1" type="ORF">UW44_C0014G0025</name>
</gene>
<dbReference type="STRING" id="1618387.UW44_C0014G0025"/>
<comment type="caution">
    <text evidence="1">The sequence shown here is derived from an EMBL/GenBank/DDBJ whole genome shotgun (WGS) entry which is preliminary data.</text>
</comment>